<dbReference type="GO" id="GO:0016407">
    <property type="term" value="F:acetyltransferase activity"/>
    <property type="evidence" value="ECO:0007669"/>
    <property type="project" value="TreeGrafter"/>
</dbReference>
<evidence type="ECO:0000256" key="2">
    <source>
        <dbReference type="ARBA" id="ARBA00007317"/>
    </source>
</evidence>
<dbReference type="OrthoDB" id="9805770at2"/>
<feature type="region of interest" description="Disordered" evidence="8">
    <location>
        <begin position="86"/>
        <end position="105"/>
    </location>
</feature>
<dbReference type="EC" id="2.3.1.-" evidence="7"/>
<dbReference type="InterPro" id="IPR023213">
    <property type="entry name" value="CAT-like_dom_sf"/>
</dbReference>
<dbReference type="InterPro" id="IPR004167">
    <property type="entry name" value="PSBD"/>
</dbReference>
<keyword evidence="4 7" id="KW-0808">Transferase</keyword>
<dbReference type="CDD" id="cd06849">
    <property type="entry name" value="lipoyl_domain"/>
    <property type="match status" value="1"/>
</dbReference>
<dbReference type="PANTHER" id="PTHR43178">
    <property type="entry name" value="DIHYDROLIPOAMIDE ACETYLTRANSFERASE COMPONENT OF PYRUVATE DEHYDROGENASE COMPLEX"/>
    <property type="match status" value="1"/>
</dbReference>
<dbReference type="InterPro" id="IPR000089">
    <property type="entry name" value="Biotin_lipoyl"/>
</dbReference>
<organism evidence="11 12">
    <name type="scientific">Massilia psychrophila</name>
    <dbReference type="NCBI Taxonomy" id="1603353"/>
    <lineage>
        <taxon>Bacteria</taxon>
        <taxon>Pseudomonadati</taxon>
        <taxon>Pseudomonadota</taxon>
        <taxon>Betaproteobacteria</taxon>
        <taxon>Burkholderiales</taxon>
        <taxon>Oxalobacteraceae</taxon>
        <taxon>Telluria group</taxon>
        <taxon>Massilia</taxon>
    </lineage>
</organism>
<dbReference type="InterPro" id="IPR003016">
    <property type="entry name" value="2-oxoA_DH_lipoyl-BS"/>
</dbReference>
<dbReference type="Proteomes" id="UP000228593">
    <property type="component" value="Unassembled WGS sequence"/>
</dbReference>
<dbReference type="SUPFAM" id="SSF47005">
    <property type="entry name" value="Peripheral subunit-binding domain of 2-oxo acid dehydrogenase complex"/>
    <property type="match status" value="1"/>
</dbReference>
<dbReference type="SUPFAM" id="SSF51230">
    <property type="entry name" value="Single hybrid motif"/>
    <property type="match status" value="1"/>
</dbReference>
<dbReference type="InterPro" id="IPR036625">
    <property type="entry name" value="E3-bd_dom_sf"/>
</dbReference>
<comment type="similarity">
    <text evidence="2 7">Belongs to the 2-oxoacid dehydrogenase family.</text>
</comment>
<evidence type="ECO:0000256" key="1">
    <source>
        <dbReference type="ARBA" id="ARBA00001938"/>
    </source>
</evidence>
<dbReference type="GO" id="GO:0005737">
    <property type="term" value="C:cytoplasm"/>
    <property type="evidence" value="ECO:0007669"/>
    <property type="project" value="TreeGrafter"/>
</dbReference>
<sequence>MGEHVIKMPDLGEGIAEVEVVAWRVQPGERVVEDQVLADVMTDKATVEIPSPVHGTVLSLGGAVGAALAVGAELIRLQVEGSGNAVAGNHPDLAPAPKPPTATAEAAPVPANAKAPAATQALRAVGEKPLAAPAVRQRAWDLGVELQYVAGSGPAGRITHADLDVYVARAGKPAGGAAAERYGELHGEQAVPIIGLRRKIAEKMQDAKRRIPHFTYVEEIDVTEIEALRTQLNTRWGGERGRLTLLPLLMRAIVLAVRSFPQVNARFDDEAGVVTRFEPVHIGIATQTEPGLMVPVVRHAEARDPWSGAAEVARLADAARAGRALREELSGSTITITSLGALGGIVTTPVINHPEVAIVGVNRIVERPVIRNGAIVARKMMNLSCSFDHRIIDGVYAAQFVQAIRGYLECPATLFVE</sequence>
<keyword evidence="6 7" id="KW-0012">Acyltransferase</keyword>
<keyword evidence="12" id="KW-1185">Reference proteome</keyword>
<dbReference type="SUPFAM" id="SSF52777">
    <property type="entry name" value="CoA-dependent acyltransferases"/>
    <property type="match status" value="1"/>
</dbReference>
<feature type="domain" description="Peripheral subunit-binding (PSBD)" evidence="10">
    <location>
        <begin position="130"/>
        <end position="167"/>
    </location>
</feature>
<gene>
    <name evidence="11" type="ORF">CR103_08310</name>
</gene>
<dbReference type="RefSeq" id="WP_099915529.1">
    <property type="nucleotide sequence ID" value="NZ_BMHS01000011.1"/>
</dbReference>
<dbReference type="Gene3D" id="2.40.50.100">
    <property type="match status" value="1"/>
</dbReference>
<dbReference type="AlphaFoldDB" id="A0A2G8T2A4"/>
<evidence type="ECO:0000313" key="12">
    <source>
        <dbReference type="Proteomes" id="UP000228593"/>
    </source>
</evidence>
<dbReference type="Gene3D" id="3.30.559.10">
    <property type="entry name" value="Chloramphenicol acetyltransferase-like domain"/>
    <property type="match status" value="1"/>
</dbReference>
<accession>A0A2G8T2A4</accession>
<dbReference type="Pfam" id="PF00198">
    <property type="entry name" value="2-oxoacid_dh"/>
    <property type="match status" value="1"/>
</dbReference>
<dbReference type="Pfam" id="PF00364">
    <property type="entry name" value="Biotin_lipoyl"/>
    <property type="match status" value="1"/>
</dbReference>
<evidence type="ECO:0000313" key="11">
    <source>
        <dbReference type="EMBL" id="PIL40187.1"/>
    </source>
</evidence>
<dbReference type="Pfam" id="PF02817">
    <property type="entry name" value="E3_binding"/>
    <property type="match status" value="1"/>
</dbReference>
<feature type="domain" description="Lipoyl-binding" evidence="9">
    <location>
        <begin position="3"/>
        <end position="78"/>
    </location>
</feature>
<reference evidence="11 12" key="1">
    <citation type="submission" date="2017-10" db="EMBL/GenBank/DDBJ databases">
        <title>Massilia psychrophilum sp. nov., a novel purple-pigmented bacterium isolated from Tianshan glacier, Xinjiang Municipality, China.</title>
        <authorList>
            <person name="Wang H."/>
        </authorList>
    </citation>
    <scope>NUCLEOTIDE SEQUENCE [LARGE SCALE GENOMIC DNA]</scope>
    <source>
        <strain evidence="11 12">JCM 30813</strain>
    </source>
</reference>
<dbReference type="InterPro" id="IPR001078">
    <property type="entry name" value="2-oxoacid_DH_actylTfrase"/>
</dbReference>
<dbReference type="PROSITE" id="PS50968">
    <property type="entry name" value="BIOTINYL_LIPOYL"/>
    <property type="match status" value="1"/>
</dbReference>
<protein>
    <recommendedName>
        <fullName evidence="7">Dihydrolipoamide acetyltransferase component of pyruvate dehydrogenase complex</fullName>
        <ecNumber evidence="7">2.3.1.-</ecNumber>
    </recommendedName>
</protein>
<evidence type="ECO:0000256" key="4">
    <source>
        <dbReference type="ARBA" id="ARBA00022679"/>
    </source>
</evidence>
<comment type="cofactor">
    <cofactor evidence="1 7">
        <name>(R)-lipoate</name>
        <dbReference type="ChEBI" id="CHEBI:83088"/>
    </cofactor>
</comment>
<comment type="subunit">
    <text evidence="3">Forms a 24-polypeptide structural core with octahedral symmetry.</text>
</comment>
<evidence type="ECO:0000256" key="6">
    <source>
        <dbReference type="ARBA" id="ARBA00023315"/>
    </source>
</evidence>
<dbReference type="PROSITE" id="PS00189">
    <property type="entry name" value="LIPOYL"/>
    <property type="match status" value="1"/>
</dbReference>
<dbReference type="EMBL" id="PDOB01000010">
    <property type="protein sequence ID" value="PIL40187.1"/>
    <property type="molecule type" value="Genomic_DNA"/>
</dbReference>
<evidence type="ECO:0000259" key="9">
    <source>
        <dbReference type="PROSITE" id="PS50968"/>
    </source>
</evidence>
<name>A0A2G8T2A4_9BURK</name>
<dbReference type="PROSITE" id="PS51826">
    <property type="entry name" value="PSBD"/>
    <property type="match status" value="1"/>
</dbReference>
<evidence type="ECO:0000256" key="5">
    <source>
        <dbReference type="ARBA" id="ARBA00022823"/>
    </source>
</evidence>
<dbReference type="PANTHER" id="PTHR43178:SF5">
    <property type="entry name" value="LIPOAMIDE ACYLTRANSFERASE COMPONENT OF BRANCHED-CHAIN ALPHA-KETO ACID DEHYDROGENASE COMPLEX, MITOCHONDRIAL"/>
    <property type="match status" value="1"/>
</dbReference>
<evidence type="ECO:0000256" key="8">
    <source>
        <dbReference type="SAM" id="MobiDB-lite"/>
    </source>
</evidence>
<evidence type="ECO:0000256" key="7">
    <source>
        <dbReference type="RuleBase" id="RU003423"/>
    </source>
</evidence>
<evidence type="ECO:0000256" key="3">
    <source>
        <dbReference type="ARBA" id="ARBA00011484"/>
    </source>
</evidence>
<proteinExistence type="inferred from homology"/>
<dbReference type="InterPro" id="IPR011053">
    <property type="entry name" value="Single_hybrid_motif"/>
</dbReference>
<dbReference type="GO" id="GO:0031405">
    <property type="term" value="F:lipoic acid binding"/>
    <property type="evidence" value="ECO:0007669"/>
    <property type="project" value="TreeGrafter"/>
</dbReference>
<dbReference type="InterPro" id="IPR050743">
    <property type="entry name" value="2-oxoacid_DH_E2_comp"/>
</dbReference>
<keyword evidence="5 7" id="KW-0450">Lipoyl</keyword>
<evidence type="ECO:0000259" key="10">
    <source>
        <dbReference type="PROSITE" id="PS51826"/>
    </source>
</evidence>
<comment type="caution">
    <text evidence="11">The sequence shown here is derived from an EMBL/GenBank/DDBJ whole genome shotgun (WGS) entry which is preliminary data.</text>
</comment>
<dbReference type="FunFam" id="3.30.559.10:FF:000007">
    <property type="entry name" value="Dihydrolipoamide acetyltransferase component of pyruvate dehydrogenase complex"/>
    <property type="match status" value="1"/>
</dbReference>
<dbReference type="Gene3D" id="4.10.320.10">
    <property type="entry name" value="E3-binding domain"/>
    <property type="match status" value="1"/>
</dbReference>